<accession>A0ABM8BIH9</accession>
<dbReference type="SUPFAM" id="SSF54001">
    <property type="entry name" value="Cysteine proteinases"/>
    <property type="match status" value="1"/>
</dbReference>
<dbReference type="InterPro" id="IPR038765">
    <property type="entry name" value="Papain-like_cys_pep_sf"/>
</dbReference>
<dbReference type="RefSeq" id="WP_317637159.1">
    <property type="nucleotide sequence ID" value="NZ_AP026803.1"/>
</dbReference>
<evidence type="ECO:0000313" key="1">
    <source>
        <dbReference type="EMBL" id="BDR60919.1"/>
    </source>
</evidence>
<dbReference type="Gene3D" id="3.90.1720.10">
    <property type="entry name" value="endopeptidase domain like (from Nostoc punctiforme)"/>
    <property type="match status" value="1"/>
</dbReference>
<evidence type="ECO:0000313" key="2">
    <source>
        <dbReference type="Proteomes" id="UP001321741"/>
    </source>
</evidence>
<keyword evidence="2" id="KW-1185">Reference proteome</keyword>
<reference evidence="1 2" key="1">
    <citation type="journal article" date="2023" name="Microbiol. Spectr.">
        <title>Symbiosis of Carpenter Bees with Uncharacterized Lactic Acid Bacteria Showing NAD Auxotrophy.</title>
        <authorList>
            <person name="Kawasaki S."/>
            <person name="Ozawa K."/>
            <person name="Mori T."/>
            <person name="Yamamoto A."/>
            <person name="Ito M."/>
            <person name="Ohkuma M."/>
            <person name="Sakamoto M."/>
            <person name="Matsutani M."/>
        </authorList>
    </citation>
    <scope>NUCLEOTIDE SEQUENCE [LARGE SCALE GENOMIC DNA]</scope>
    <source>
        <strain evidence="1 2">Kim32-2</strain>
    </source>
</reference>
<dbReference type="Proteomes" id="UP001321741">
    <property type="component" value="Chromosome"/>
</dbReference>
<gene>
    <name evidence="1" type="ORF">KIM322_11800</name>
</gene>
<proteinExistence type="predicted"/>
<dbReference type="EMBL" id="AP026803">
    <property type="protein sequence ID" value="BDR60919.1"/>
    <property type="molecule type" value="Genomic_DNA"/>
</dbReference>
<organism evidence="1 2">
    <name type="scientific">Lactobacillus xylocopicola</name>
    <dbReference type="NCBI Taxonomy" id="2976676"/>
    <lineage>
        <taxon>Bacteria</taxon>
        <taxon>Bacillati</taxon>
        <taxon>Bacillota</taxon>
        <taxon>Bacilli</taxon>
        <taxon>Lactobacillales</taxon>
        <taxon>Lactobacillaceae</taxon>
        <taxon>Lactobacillus</taxon>
    </lineage>
</organism>
<sequence length="160" mass="18283">MAVLLLIQAIDESGRYFGRNITNSMMGHAAIATSSKYALEMPGKKISTHTSKATFFRRNSGGQKNVVVYRIKFHTAYANKAATYAYNYKYRKTNPSYMINLYHKSPSYCSKYVYLAYWWGATKSALTNYRGIPHIVTPHGLIENFVGSFVPKYICKVTRY</sequence>
<protein>
    <submittedName>
        <fullName evidence="1">Uncharacterized protein</fullName>
    </submittedName>
</protein>
<name>A0ABM8BIH9_9LACO</name>